<protein>
    <recommendedName>
        <fullName evidence="2">Ribosome-binding factor A</fullName>
    </recommendedName>
</protein>
<dbReference type="InterPro" id="IPR000238">
    <property type="entry name" value="RbfA"/>
</dbReference>
<dbReference type="OrthoDB" id="307788at2"/>
<keyword evidence="2" id="KW-0963">Cytoplasm</keyword>
<comment type="subcellular location">
    <subcellularLocation>
        <location evidence="2">Cytoplasm</location>
    </subcellularLocation>
</comment>
<dbReference type="InterPro" id="IPR023799">
    <property type="entry name" value="RbfA_dom_sf"/>
</dbReference>
<dbReference type="Gene3D" id="3.30.300.20">
    <property type="match status" value="1"/>
</dbReference>
<dbReference type="AlphaFoldDB" id="A0A410QC99"/>
<dbReference type="Proteomes" id="UP000287969">
    <property type="component" value="Chromosome"/>
</dbReference>
<dbReference type="SUPFAM" id="SSF89919">
    <property type="entry name" value="Ribosome-binding factor A, RbfA"/>
    <property type="match status" value="1"/>
</dbReference>
<dbReference type="PANTHER" id="PTHR33515:SF1">
    <property type="entry name" value="RIBOSOME-BINDING FACTOR A, CHLOROPLASTIC-RELATED"/>
    <property type="match status" value="1"/>
</dbReference>
<comment type="similarity">
    <text evidence="2">Belongs to the RbfA family.</text>
</comment>
<dbReference type="PANTHER" id="PTHR33515">
    <property type="entry name" value="RIBOSOME-BINDING FACTOR A, CHLOROPLASTIC-RELATED"/>
    <property type="match status" value="1"/>
</dbReference>
<proteinExistence type="inferred from homology"/>
<dbReference type="GO" id="GO:0043024">
    <property type="term" value="F:ribosomal small subunit binding"/>
    <property type="evidence" value="ECO:0007669"/>
    <property type="project" value="TreeGrafter"/>
</dbReference>
<dbReference type="GO" id="GO:0005829">
    <property type="term" value="C:cytosol"/>
    <property type="evidence" value="ECO:0007669"/>
    <property type="project" value="TreeGrafter"/>
</dbReference>
<keyword evidence="4" id="KW-1185">Reference proteome</keyword>
<dbReference type="HAMAP" id="MF_00003">
    <property type="entry name" value="RbfA"/>
    <property type="match status" value="1"/>
</dbReference>
<dbReference type="Pfam" id="PF02033">
    <property type="entry name" value="RBFA"/>
    <property type="match status" value="1"/>
</dbReference>
<comment type="function">
    <text evidence="2">One of several proteins that assist in the late maturation steps of the functional core of the 30S ribosomal subunit. Associates with free 30S ribosomal subunits (but not with 30S subunits that are part of 70S ribosomes or polysomes). Required for efficient processing of 16S rRNA. May interact with the 5'-terminal helix region of 16S rRNA.</text>
</comment>
<dbReference type="InterPro" id="IPR015946">
    <property type="entry name" value="KH_dom-like_a/b"/>
</dbReference>
<evidence type="ECO:0000313" key="3">
    <source>
        <dbReference type="EMBL" id="QAT61653.1"/>
    </source>
</evidence>
<name>A0A410QC99_9FIRM</name>
<gene>
    <name evidence="2 3" type="primary">rbfA</name>
    <name evidence="3" type="ORF">EQM13_08670</name>
</gene>
<dbReference type="KEGG" id="spoa:EQM13_08670"/>
<comment type="subunit">
    <text evidence="2">Monomer. Binds 30S ribosomal subunits, but not 50S ribosomal subunits or 70S ribosomes.</text>
</comment>
<reference evidence="4" key="1">
    <citation type="submission" date="2019-01" db="EMBL/GenBank/DDBJ databases">
        <title>Draft genomes of a novel of Sporanaerobacter strains.</title>
        <authorList>
            <person name="Ma S."/>
        </authorList>
    </citation>
    <scope>NUCLEOTIDE SEQUENCE [LARGE SCALE GENOMIC DNA]</scope>
    <source>
        <strain evidence="4">NJN-17</strain>
    </source>
</reference>
<accession>A0A410QC99</accession>
<evidence type="ECO:0000256" key="2">
    <source>
        <dbReference type="HAMAP-Rule" id="MF_00003"/>
    </source>
</evidence>
<dbReference type="GO" id="GO:0030490">
    <property type="term" value="P:maturation of SSU-rRNA"/>
    <property type="evidence" value="ECO:0007669"/>
    <property type="project" value="UniProtKB-UniRule"/>
</dbReference>
<dbReference type="EMBL" id="CP035282">
    <property type="protein sequence ID" value="QAT61653.1"/>
    <property type="molecule type" value="Genomic_DNA"/>
</dbReference>
<evidence type="ECO:0000313" key="4">
    <source>
        <dbReference type="Proteomes" id="UP000287969"/>
    </source>
</evidence>
<organism evidence="3 4">
    <name type="scientific">Acidilutibacter cellobiosedens</name>
    <dbReference type="NCBI Taxonomy" id="2507161"/>
    <lineage>
        <taxon>Bacteria</taxon>
        <taxon>Bacillati</taxon>
        <taxon>Bacillota</taxon>
        <taxon>Tissierellia</taxon>
        <taxon>Tissierellales</taxon>
        <taxon>Acidilutibacteraceae</taxon>
        <taxon>Acidilutibacter</taxon>
    </lineage>
</organism>
<evidence type="ECO:0000256" key="1">
    <source>
        <dbReference type="ARBA" id="ARBA00022517"/>
    </source>
</evidence>
<keyword evidence="1 2" id="KW-0690">Ribosome biogenesis</keyword>
<sequence>MKDKRVNRISEEVKRVVSDLLINHLKDPRINKMTSITHVEVTRDLRYAKIYISVYGNKEEKENTIEGLRNAKGFIRKEIGEQIDLRYVPEPIFYLDESIERGLYMSHLIDTVTKEDNFKKGNKNE</sequence>
<dbReference type="NCBIfam" id="TIGR00082">
    <property type="entry name" value="rbfA"/>
    <property type="match status" value="1"/>
</dbReference>
<dbReference type="RefSeq" id="WP_071138725.1">
    <property type="nucleotide sequence ID" value="NZ_CP035282.1"/>
</dbReference>